<name>H8KSA0_SOLCM</name>
<accession>H8KSA0</accession>
<proteinExistence type="predicted"/>
<dbReference type="OrthoDB" id="5174394at2"/>
<dbReference type="Proteomes" id="UP000007590">
    <property type="component" value="Chromosome"/>
</dbReference>
<dbReference type="RefSeq" id="WP_014681235.1">
    <property type="nucleotide sequence ID" value="NC_017770.1"/>
</dbReference>
<dbReference type="EMBL" id="CP003349">
    <property type="protein sequence ID" value="AFD08008.1"/>
    <property type="molecule type" value="Genomic_DNA"/>
</dbReference>
<dbReference type="AlphaFoldDB" id="H8KSA0"/>
<organism evidence="1 2">
    <name type="scientific">Solitalea canadensis (strain ATCC 29591 / DSM 3403 / JCM 21819 / LMG 8368 / NBRC 15130 / NCIMB 12057 / USAM 9D)</name>
    <name type="common">Flexibacter canadensis</name>
    <dbReference type="NCBI Taxonomy" id="929556"/>
    <lineage>
        <taxon>Bacteria</taxon>
        <taxon>Pseudomonadati</taxon>
        <taxon>Bacteroidota</taxon>
        <taxon>Sphingobacteriia</taxon>
        <taxon>Sphingobacteriales</taxon>
        <taxon>Sphingobacteriaceae</taxon>
        <taxon>Solitalea</taxon>
    </lineage>
</organism>
<gene>
    <name evidence="1" type="ordered locus">Solca_2989</name>
</gene>
<dbReference type="HOGENOM" id="CLU_668760_0_0_10"/>
<evidence type="ECO:0000313" key="2">
    <source>
        <dbReference type="Proteomes" id="UP000007590"/>
    </source>
</evidence>
<dbReference type="eggNOG" id="COG0823">
    <property type="taxonomic scope" value="Bacteria"/>
</dbReference>
<dbReference type="KEGG" id="scn:Solca_2989"/>
<protein>
    <recommendedName>
        <fullName evidence="3">Periplasmic component of the Tol biopolymer transport system</fullName>
    </recommendedName>
</protein>
<keyword evidence="2" id="KW-1185">Reference proteome</keyword>
<dbReference type="SUPFAM" id="SSF82171">
    <property type="entry name" value="DPP6 N-terminal domain-like"/>
    <property type="match status" value="1"/>
</dbReference>
<reference evidence="1" key="1">
    <citation type="submission" date="2012-02" db="EMBL/GenBank/DDBJ databases">
        <title>The complete genome of Solitalea canadensis DSM 3403.</title>
        <authorList>
            <consortium name="US DOE Joint Genome Institute (JGI-PGF)"/>
            <person name="Lucas S."/>
            <person name="Copeland A."/>
            <person name="Lapidus A."/>
            <person name="Glavina del Rio T."/>
            <person name="Dalin E."/>
            <person name="Tice H."/>
            <person name="Bruce D."/>
            <person name="Goodwin L."/>
            <person name="Pitluck S."/>
            <person name="Peters L."/>
            <person name="Ovchinnikova G."/>
            <person name="Lu M."/>
            <person name="Kyrpides N."/>
            <person name="Mavromatis K."/>
            <person name="Ivanova N."/>
            <person name="Brettin T."/>
            <person name="Detter J.C."/>
            <person name="Han C."/>
            <person name="Larimer F."/>
            <person name="Land M."/>
            <person name="Hauser L."/>
            <person name="Markowitz V."/>
            <person name="Cheng J.-F."/>
            <person name="Hugenholtz P."/>
            <person name="Woyke T."/>
            <person name="Wu D."/>
            <person name="Spring S."/>
            <person name="Schroeder M."/>
            <person name="Kopitz M."/>
            <person name="Brambilla E."/>
            <person name="Klenk H.-P."/>
            <person name="Eisen J.A."/>
        </authorList>
    </citation>
    <scope>NUCLEOTIDE SEQUENCE</scope>
    <source>
        <strain evidence="1">DSM 3403</strain>
    </source>
</reference>
<evidence type="ECO:0000313" key="1">
    <source>
        <dbReference type="EMBL" id="AFD08008.1"/>
    </source>
</evidence>
<sequence length="444" mass="50896">MQKEILSTNEAGNFFFGFHDTLAWNDNGTRLAALKIKHINIPPSLDNPCSFGFIDDEQRFHEIGITYAYNYPQGARQQWLHASNNLIINDKVAVTWGSKVYDTDEGKLISELPYPCHVITKEGWAFGLDYARLHRVGGYGYTGIKDKTEGQNAPDTIGITKHNIYTNENSLLVSIKEVANFEMSENIGVHHYITHLVLNPLQDRIAFLHRFKLKDGGETTRLMTIGSDGNNLRCLATGFLSHFDWKDNSTILIWGRIGSNVEKLRNSKLYSLLPKELIFYAKKALKLIYYSSNNSFVKSDFNWMLFSDDDTSKQDFFAKDIMVVDGHPMFCPTNRDWLICDTYPNEAGIRELFLFQESTQKRILLGQYKMIDSKPNIEDAKPTLTDVEPSVLKSFSIEMMAFYRSGLHCDLHPRWKPDGSTVAFDSIHSGERKIYSFDVRNYLQ</sequence>
<dbReference type="STRING" id="929556.Solca_2989"/>
<evidence type="ECO:0008006" key="3">
    <source>
        <dbReference type="Google" id="ProtNLM"/>
    </source>
</evidence>